<dbReference type="InterPro" id="IPR058781">
    <property type="entry name" value="HH_AprE-like"/>
</dbReference>
<evidence type="ECO:0000256" key="10">
    <source>
        <dbReference type="SAM" id="Coils"/>
    </source>
</evidence>
<dbReference type="PANTHER" id="PTHR30386">
    <property type="entry name" value="MEMBRANE FUSION SUBUNIT OF EMRAB-TOLC MULTIDRUG EFFLUX PUMP"/>
    <property type="match status" value="1"/>
</dbReference>
<keyword evidence="8" id="KW-0472">Membrane</keyword>
<evidence type="ECO:0000256" key="1">
    <source>
        <dbReference type="ARBA" id="ARBA00004377"/>
    </source>
</evidence>
<dbReference type="InterPro" id="IPR058982">
    <property type="entry name" value="Beta-barrel_AprE"/>
</dbReference>
<evidence type="ECO:0000256" key="4">
    <source>
        <dbReference type="ARBA" id="ARBA00022475"/>
    </source>
</evidence>
<dbReference type="InterPro" id="IPR010129">
    <property type="entry name" value="T1SS_HlyD"/>
</dbReference>
<reference evidence="14 15" key="1">
    <citation type="submission" date="2019-07" db="EMBL/GenBank/DDBJ databases">
        <title>Whole genome shotgun sequence of Skermanella aerolata NBRC 106429.</title>
        <authorList>
            <person name="Hosoyama A."/>
            <person name="Uohara A."/>
            <person name="Ohji S."/>
            <person name="Ichikawa N."/>
        </authorList>
    </citation>
    <scope>NUCLEOTIDE SEQUENCE [LARGE SCALE GENOMIC DNA]</scope>
    <source>
        <strain evidence="14 15">NBRC 106429</strain>
    </source>
</reference>
<dbReference type="Proteomes" id="UP000321523">
    <property type="component" value="Unassembled WGS sequence"/>
</dbReference>
<feature type="coiled-coil region" evidence="10">
    <location>
        <begin position="132"/>
        <end position="159"/>
    </location>
</feature>
<sequence>MLTLFGFGGLTAWSALAPLASAAIAPGIVTADTNRKTVQHLDGGVIAEIAARDGDRVEARQVLMRLDDLETKSVVTLLEGQRRAYAAQEARLLAERDARDRLVFPDDLAALRRTADMAEILSGQERIFQSRRMSLEGRVDVTRQRIAQYQAQIKAFEAQFNAGHRQLDLIREELRDVAELTAKGLERKPRLLALKRQAAALDGEQGEFQNNMAQAREAIAEAEMDILRIRADRQSEVATELREVQTQLAEVMEKLAAAQIRQGRRDVLAPEAGTVLNLRYFAPGAVVPPGGPILDLVPRDDSLVVEARVKPSDIDVVHVGLAAKIVFSAFKSRTTPQIDGKVTRVTADALKDERTGEFYYVARVAADPAELEKLADVNLQAGMPAETLIITGERTMLQYLIQPIQDTFRSAFREQ</sequence>
<keyword evidence="10" id="KW-0175">Coiled coil</keyword>
<feature type="domain" description="AprE-like long alpha-helical hairpin" evidence="12">
    <location>
        <begin position="73"/>
        <end position="259"/>
    </location>
</feature>
<evidence type="ECO:0000313" key="15">
    <source>
        <dbReference type="Proteomes" id="UP000321523"/>
    </source>
</evidence>
<feature type="domain" description="AprE-like beta-barrel" evidence="13">
    <location>
        <begin position="303"/>
        <end position="392"/>
    </location>
</feature>
<dbReference type="Pfam" id="PF26002">
    <property type="entry name" value="Beta-barrel_AprE"/>
    <property type="match status" value="1"/>
</dbReference>
<accession>A0A512DTX8</accession>
<keyword evidence="11" id="KW-0732">Signal</keyword>
<evidence type="ECO:0000256" key="3">
    <source>
        <dbReference type="ARBA" id="ARBA00022448"/>
    </source>
</evidence>
<keyword evidence="6" id="KW-0812">Transmembrane</keyword>
<evidence type="ECO:0000256" key="7">
    <source>
        <dbReference type="ARBA" id="ARBA00022989"/>
    </source>
</evidence>
<feature type="signal peptide" evidence="11">
    <location>
        <begin position="1"/>
        <end position="22"/>
    </location>
</feature>
<keyword evidence="4 9" id="KW-1003">Cell membrane</keyword>
<dbReference type="AlphaFoldDB" id="A0A512DTX8"/>
<evidence type="ECO:0000256" key="2">
    <source>
        <dbReference type="ARBA" id="ARBA00009477"/>
    </source>
</evidence>
<evidence type="ECO:0000256" key="6">
    <source>
        <dbReference type="ARBA" id="ARBA00022692"/>
    </source>
</evidence>
<evidence type="ECO:0000256" key="11">
    <source>
        <dbReference type="SAM" id="SignalP"/>
    </source>
</evidence>
<feature type="chain" id="PRO_5022178531" description="Membrane fusion protein (MFP) family protein" evidence="11">
    <location>
        <begin position="23"/>
        <end position="415"/>
    </location>
</feature>
<evidence type="ECO:0000259" key="13">
    <source>
        <dbReference type="Pfam" id="PF26002"/>
    </source>
</evidence>
<keyword evidence="3 9" id="KW-0813">Transport</keyword>
<dbReference type="PANTHER" id="PTHR30386:SF17">
    <property type="entry name" value="ALKALINE PROTEASE SECRETION PROTEIN APRE"/>
    <property type="match status" value="1"/>
</dbReference>
<evidence type="ECO:0000256" key="9">
    <source>
        <dbReference type="RuleBase" id="RU365093"/>
    </source>
</evidence>
<comment type="caution">
    <text evidence="14">The sequence shown here is derived from an EMBL/GenBank/DDBJ whole genome shotgun (WGS) entry which is preliminary data.</text>
</comment>
<proteinExistence type="inferred from homology"/>
<dbReference type="InterPro" id="IPR050739">
    <property type="entry name" value="MFP"/>
</dbReference>
<dbReference type="InterPro" id="IPR006144">
    <property type="entry name" value="Secretion_HlyD_CS"/>
</dbReference>
<dbReference type="Gene3D" id="2.40.30.170">
    <property type="match status" value="1"/>
</dbReference>
<dbReference type="Pfam" id="PF25994">
    <property type="entry name" value="HH_AprE"/>
    <property type="match status" value="1"/>
</dbReference>
<dbReference type="EMBL" id="BJYZ01000018">
    <property type="protein sequence ID" value="GEO39680.1"/>
    <property type="molecule type" value="Genomic_DNA"/>
</dbReference>
<feature type="coiled-coil region" evidence="10">
    <location>
        <begin position="205"/>
        <end position="261"/>
    </location>
</feature>
<keyword evidence="15" id="KW-1185">Reference proteome</keyword>
<evidence type="ECO:0000256" key="8">
    <source>
        <dbReference type="ARBA" id="ARBA00023136"/>
    </source>
</evidence>
<dbReference type="PROSITE" id="PS00543">
    <property type="entry name" value="HLYD_FAMILY"/>
    <property type="match status" value="1"/>
</dbReference>
<comment type="similarity">
    <text evidence="2 9">Belongs to the membrane fusion protein (MFP) (TC 8.A.1) family.</text>
</comment>
<evidence type="ECO:0000313" key="14">
    <source>
        <dbReference type="EMBL" id="GEO39680.1"/>
    </source>
</evidence>
<keyword evidence="5 9" id="KW-0997">Cell inner membrane</keyword>
<dbReference type="GO" id="GO:0005886">
    <property type="term" value="C:plasma membrane"/>
    <property type="evidence" value="ECO:0007669"/>
    <property type="project" value="UniProtKB-SubCell"/>
</dbReference>
<evidence type="ECO:0000259" key="12">
    <source>
        <dbReference type="Pfam" id="PF25994"/>
    </source>
</evidence>
<evidence type="ECO:0000256" key="5">
    <source>
        <dbReference type="ARBA" id="ARBA00022519"/>
    </source>
</evidence>
<name>A0A512DTX8_9PROT</name>
<gene>
    <name evidence="14" type="ORF">SAE02_38280</name>
</gene>
<comment type="subcellular location">
    <subcellularLocation>
        <location evidence="1 9">Cell inner membrane</location>
        <topology evidence="1 9">Single-pass membrane protein</topology>
    </subcellularLocation>
</comment>
<organism evidence="14 15">
    <name type="scientific">Skermanella aerolata</name>
    <dbReference type="NCBI Taxonomy" id="393310"/>
    <lineage>
        <taxon>Bacteria</taxon>
        <taxon>Pseudomonadati</taxon>
        <taxon>Pseudomonadota</taxon>
        <taxon>Alphaproteobacteria</taxon>
        <taxon>Rhodospirillales</taxon>
        <taxon>Azospirillaceae</taxon>
        <taxon>Skermanella</taxon>
    </lineage>
</organism>
<dbReference type="NCBIfam" id="TIGR01843">
    <property type="entry name" value="type_I_hlyD"/>
    <property type="match status" value="1"/>
</dbReference>
<keyword evidence="7" id="KW-1133">Transmembrane helix</keyword>
<dbReference type="PRINTS" id="PR01490">
    <property type="entry name" value="RTXTOXIND"/>
</dbReference>
<protein>
    <recommendedName>
        <fullName evidence="9">Membrane fusion protein (MFP) family protein</fullName>
    </recommendedName>
</protein>
<dbReference type="GO" id="GO:0009306">
    <property type="term" value="P:protein secretion"/>
    <property type="evidence" value="ECO:0007669"/>
    <property type="project" value="InterPro"/>
</dbReference>